<reference evidence="5 6" key="1">
    <citation type="submission" date="2017-06" db="EMBL/GenBank/DDBJ databases">
        <title>Draft genome sequence of Fusobacterium nucleatum subsp. polymorphum KCOM 1248 (=ChDC F113).</title>
        <authorList>
            <person name="Kook J.-K."/>
            <person name="Park S.-N."/>
            <person name="Lim Y.K."/>
            <person name="Roh H."/>
        </authorList>
    </citation>
    <scope>NUCLEOTIDE SEQUENCE [LARGE SCALE GENOMIC DNA]</scope>
    <source>
        <strain evidence="6">KCOM 1248 (ChDC F113)</strain>
    </source>
</reference>
<feature type="domain" description="HipA-like C-terminal" evidence="4">
    <location>
        <begin position="41"/>
        <end position="224"/>
    </location>
</feature>
<dbReference type="GO" id="GO:0016301">
    <property type="term" value="F:kinase activity"/>
    <property type="evidence" value="ECO:0007669"/>
    <property type="project" value="UniProtKB-KW"/>
</dbReference>
<protein>
    <recommendedName>
        <fullName evidence="4">HipA-like C-terminal domain-containing protein</fullName>
    </recommendedName>
</protein>
<evidence type="ECO:0000256" key="3">
    <source>
        <dbReference type="SAM" id="MobiDB-lite"/>
    </source>
</evidence>
<dbReference type="Gene3D" id="1.10.1070.20">
    <property type="match status" value="1"/>
</dbReference>
<dbReference type="AlphaFoldDB" id="A0A2C6BBA1"/>
<dbReference type="Proteomes" id="UP000223525">
    <property type="component" value="Unassembled WGS sequence"/>
</dbReference>
<evidence type="ECO:0000256" key="1">
    <source>
        <dbReference type="ARBA" id="ARBA00022679"/>
    </source>
</evidence>
<name>A0A2C6BBA1_FUSNP</name>
<organism evidence="5 6">
    <name type="scientific">Fusobacterium nucleatum subsp. polymorphum</name>
    <name type="common">Fusobacterium polymorphum</name>
    <dbReference type="NCBI Taxonomy" id="76857"/>
    <lineage>
        <taxon>Bacteria</taxon>
        <taxon>Fusobacteriati</taxon>
        <taxon>Fusobacteriota</taxon>
        <taxon>Fusobacteriia</taxon>
        <taxon>Fusobacteriales</taxon>
        <taxon>Fusobacteriaceae</taxon>
        <taxon>Fusobacterium</taxon>
    </lineage>
</organism>
<comment type="caution">
    <text evidence="5">The sequence shown here is derived from an EMBL/GenBank/DDBJ whole genome shotgun (WGS) entry which is preliminary data.</text>
</comment>
<accession>A0A2C6BBA1</accession>
<sequence>MKLNKFIIQNSKDKLIDFSNCELSTKSYEESSMKKNAIIYNGEKYLLKYMEKNKARHYQNLKNNKETYFNSVYSEYISCHIGKMIGLDIQDTIIGYEKENNKFKGIEYIPCVACKDFCKSGENIVDFERIFQIISRKERKTYNRQNFYDILEIIEKQEFVDKNKLKENFLDMFVFDSFIGNFDRNLKNFGIIENEKNKTYRIAPIFDCASSLHPKASRRWIKMIEKSFDNDIREKNIKEQALEKPNSYFKDENGIKINYSEFFKNKEFDQNIDIAKSFIKIAPKLIEINNSGEIDKLLDSFKGIVIPERIKVITEELNFKIKEVFIPTLDIAKIVLNREINEVIDKDYKEFERYNKNEKKEFLLKIKNTLRIQELLVENNFNVFDTKEIYQEINNFFKNTKNKNMKSVFNYLKKIDFPTDYIDHFEEKFRLEIEKSSENKEKTYNPKKTKEDEKVEKKKEFDISDNF</sequence>
<dbReference type="Pfam" id="PF07804">
    <property type="entry name" value="HipA_C"/>
    <property type="match status" value="1"/>
</dbReference>
<feature type="region of interest" description="Disordered" evidence="3">
    <location>
        <begin position="439"/>
        <end position="467"/>
    </location>
</feature>
<keyword evidence="1" id="KW-0808">Transferase</keyword>
<dbReference type="RefSeq" id="WP_099003130.1">
    <property type="nucleotide sequence ID" value="NZ_CP077158.1"/>
</dbReference>
<dbReference type="Gene3D" id="3.30.200.120">
    <property type="match status" value="1"/>
</dbReference>
<evidence type="ECO:0000313" key="5">
    <source>
        <dbReference type="EMBL" id="PHI02858.1"/>
    </source>
</evidence>
<gene>
    <name evidence="5" type="ORF">CA836_10295</name>
</gene>
<keyword evidence="2" id="KW-0418">Kinase</keyword>
<evidence type="ECO:0000313" key="6">
    <source>
        <dbReference type="Proteomes" id="UP000223525"/>
    </source>
</evidence>
<dbReference type="EMBL" id="NIRK01000001">
    <property type="protein sequence ID" value="PHI02858.1"/>
    <property type="molecule type" value="Genomic_DNA"/>
</dbReference>
<dbReference type="InterPro" id="IPR012893">
    <property type="entry name" value="HipA-like_C"/>
</dbReference>
<evidence type="ECO:0000256" key="2">
    <source>
        <dbReference type="ARBA" id="ARBA00022777"/>
    </source>
</evidence>
<evidence type="ECO:0000259" key="4">
    <source>
        <dbReference type="Pfam" id="PF07804"/>
    </source>
</evidence>
<proteinExistence type="predicted"/>